<dbReference type="OMA" id="NMEPDDD"/>
<name>A0A078JGE9_BRANA</name>
<gene>
    <name evidence="4" type="primary">BnaA10g30630D</name>
    <name evidence="3" type="ORF">DARMORV10_A10P30150.1</name>
    <name evidence="2" type="ORF">DARMORV10_C09P70560.1</name>
    <name evidence="4" type="ORF">GSBRNA2T00042626001</name>
</gene>
<reference evidence="4" key="2">
    <citation type="submission" date="2014-06" db="EMBL/GenBank/DDBJ databases">
        <authorList>
            <person name="Genoscope - CEA"/>
        </authorList>
    </citation>
    <scope>NUCLEOTIDE SEQUENCE</scope>
</reference>
<proteinExistence type="predicted"/>
<feature type="region of interest" description="Disordered" evidence="1">
    <location>
        <begin position="42"/>
        <end position="105"/>
    </location>
</feature>
<dbReference type="Proteomes" id="UP001295469">
    <property type="component" value="Chromosome A10"/>
</dbReference>
<evidence type="ECO:0000256" key="1">
    <source>
        <dbReference type="SAM" id="MobiDB-lite"/>
    </source>
</evidence>
<dbReference type="EMBL" id="HG994364">
    <property type="protein sequence ID" value="CAF2358348.1"/>
    <property type="molecule type" value="Genomic_DNA"/>
</dbReference>
<keyword evidence="5" id="KW-1185">Reference proteome</keyword>
<accession>A0A078JGE9</accession>
<organism evidence="4 5">
    <name type="scientific">Brassica napus</name>
    <name type="common">Rape</name>
    <dbReference type="NCBI Taxonomy" id="3708"/>
    <lineage>
        <taxon>Eukaryota</taxon>
        <taxon>Viridiplantae</taxon>
        <taxon>Streptophyta</taxon>
        <taxon>Embryophyta</taxon>
        <taxon>Tracheophyta</taxon>
        <taxon>Spermatophyta</taxon>
        <taxon>Magnoliopsida</taxon>
        <taxon>eudicotyledons</taxon>
        <taxon>Gunneridae</taxon>
        <taxon>Pentapetalae</taxon>
        <taxon>rosids</taxon>
        <taxon>malvids</taxon>
        <taxon>Brassicales</taxon>
        <taxon>Brassicaceae</taxon>
        <taxon>Brassiceae</taxon>
        <taxon>Brassica</taxon>
    </lineage>
</organism>
<dbReference type="Proteomes" id="UP001295469">
    <property type="component" value="Chromosome C09"/>
</dbReference>
<dbReference type="Gramene" id="CDY64731">
    <property type="protein sequence ID" value="CDY64731"/>
    <property type="gene ID" value="GSBRNA2T00042626001"/>
</dbReference>
<dbReference type="PaxDb" id="3708-A0A078JGE9"/>
<evidence type="ECO:0000313" key="3">
    <source>
        <dbReference type="EMBL" id="CAF2358348.1"/>
    </source>
</evidence>
<dbReference type="Proteomes" id="UP000028999">
    <property type="component" value="Unassembled WGS sequence"/>
</dbReference>
<evidence type="ECO:0000313" key="2">
    <source>
        <dbReference type="EMBL" id="CAF1789706.1"/>
    </source>
</evidence>
<evidence type="ECO:0000313" key="5">
    <source>
        <dbReference type="Proteomes" id="UP000028999"/>
    </source>
</evidence>
<dbReference type="EMBL" id="LK034533">
    <property type="protein sequence ID" value="CDY64731.1"/>
    <property type="molecule type" value="Genomic_DNA"/>
</dbReference>
<evidence type="ECO:0000313" key="4">
    <source>
        <dbReference type="EMBL" id="CDY64731.1"/>
    </source>
</evidence>
<dbReference type="AlphaFoldDB" id="A0A078JGE9"/>
<sequence length="105" mass="11772">MERKLEDLVSYLKTKIEKREKELDHIRKELESQIMFQIENGRSLDHLSQTEPTLGDDIPKACDVAPEGGPSFRPTGKGNMEPDDDDDEMKTYEGESSKSGGADDA</sequence>
<dbReference type="EMBL" id="HG994373">
    <property type="protein sequence ID" value="CAF1789706.1"/>
    <property type="molecule type" value="Genomic_DNA"/>
</dbReference>
<protein>
    <submittedName>
        <fullName evidence="2">(rape) hypothetical protein</fullName>
    </submittedName>
    <submittedName>
        <fullName evidence="4">BnaA10g30630D protein</fullName>
    </submittedName>
</protein>
<reference evidence="2" key="3">
    <citation type="submission" date="2021-01" db="EMBL/GenBank/DDBJ databases">
        <authorList>
            <consortium name="Genoscope - CEA"/>
            <person name="William W."/>
        </authorList>
    </citation>
    <scope>NUCLEOTIDE SEQUENCE</scope>
</reference>
<reference evidence="4 5" key="1">
    <citation type="journal article" date="2014" name="Science">
        <title>Plant genetics. Early allopolyploid evolution in the post-Neolithic Brassica napus oilseed genome.</title>
        <authorList>
            <person name="Chalhoub B."/>
            <person name="Denoeud F."/>
            <person name="Liu S."/>
            <person name="Parkin I.A."/>
            <person name="Tang H."/>
            <person name="Wang X."/>
            <person name="Chiquet J."/>
            <person name="Belcram H."/>
            <person name="Tong C."/>
            <person name="Samans B."/>
            <person name="Correa M."/>
            <person name="Da Silva C."/>
            <person name="Just J."/>
            <person name="Falentin C."/>
            <person name="Koh C.S."/>
            <person name="Le Clainche I."/>
            <person name="Bernard M."/>
            <person name="Bento P."/>
            <person name="Noel B."/>
            <person name="Labadie K."/>
            <person name="Alberti A."/>
            <person name="Charles M."/>
            <person name="Arnaud D."/>
            <person name="Guo H."/>
            <person name="Daviaud C."/>
            <person name="Alamery S."/>
            <person name="Jabbari K."/>
            <person name="Zhao M."/>
            <person name="Edger P.P."/>
            <person name="Chelaifa H."/>
            <person name="Tack D."/>
            <person name="Lassalle G."/>
            <person name="Mestiri I."/>
            <person name="Schnel N."/>
            <person name="Le Paslier M.C."/>
            <person name="Fan G."/>
            <person name="Renault V."/>
            <person name="Bayer P.E."/>
            <person name="Golicz A.A."/>
            <person name="Manoli S."/>
            <person name="Lee T.H."/>
            <person name="Thi V.H."/>
            <person name="Chalabi S."/>
            <person name="Hu Q."/>
            <person name="Fan C."/>
            <person name="Tollenaere R."/>
            <person name="Lu Y."/>
            <person name="Battail C."/>
            <person name="Shen J."/>
            <person name="Sidebottom C.H."/>
            <person name="Wang X."/>
            <person name="Canaguier A."/>
            <person name="Chauveau A."/>
            <person name="Berard A."/>
            <person name="Deniot G."/>
            <person name="Guan M."/>
            <person name="Liu Z."/>
            <person name="Sun F."/>
            <person name="Lim Y.P."/>
            <person name="Lyons E."/>
            <person name="Town C.D."/>
            <person name="Bancroft I."/>
            <person name="Wang X."/>
            <person name="Meng J."/>
            <person name="Ma J."/>
            <person name="Pires J.C."/>
            <person name="King G.J."/>
            <person name="Brunel D."/>
            <person name="Delourme R."/>
            <person name="Renard M."/>
            <person name="Aury J.M."/>
            <person name="Adams K.L."/>
            <person name="Batley J."/>
            <person name="Snowdon R.J."/>
            <person name="Tost J."/>
            <person name="Edwards D."/>
            <person name="Zhou Y."/>
            <person name="Hua W."/>
            <person name="Sharpe A.G."/>
            <person name="Paterson A.H."/>
            <person name="Guan C."/>
            <person name="Wincker P."/>
        </authorList>
    </citation>
    <scope>NUCLEOTIDE SEQUENCE [LARGE SCALE GENOMIC DNA]</scope>
    <source>
        <strain evidence="5">cv. Darmor-bzh</strain>
    </source>
</reference>